<protein>
    <submittedName>
        <fullName evidence="1">Uncharacterized protein</fullName>
    </submittedName>
</protein>
<comment type="caution">
    <text evidence="1">The sequence shown here is derived from an EMBL/GenBank/DDBJ whole genome shotgun (WGS) entry which is preliminary data.</text>
</comment>
<sequence length="59" mass="6829">MDEKPESSIPQVLVKDVYQPDIGEQVEQEQEIVFIGTINDIMKKYGSAEQSKETKRWKS</sequence>
<dbReference type="Proteomes" id="UP000235746">
    <property type="component" value="Unassembled WGS sequence"/>
</dbReference>
<dbReference type="RefSeq" id="WP_102578754.1">
    <property type="nucleotide sequence ID" value="NZ_MCYL01000024.1"/>
</dbReference>
<reference evidence="2" key="1">
    <citation type="submission" date="2016-07" db="EMBL/GenBank/DDBJ databases">
        <title>Nontailed viruses are major unrecognized killers of bacteria in the ocean.</title>
        <authorList>
            <person name="Kauffman K."/>
            <person name="Hussain F."/>
            <person name="Yang J."/>
            <person name="Arevalo P."/>
            <person name="Brown J."/>
            <person name="Cutler M."/>
            <person name="Kelly L."/>
            <person name="Polz M.F."/>
        </authorList>
    </citation>
    <scope>NUCLEOTIDE SEQUENCE [LARGE SCALE GENOMIC DNA]</scope>
    <source>
        <strain evidence="2">10N.261.51.B8</strain>
    </source>
</reference>
<name>A0A2N7IE74_9VIBR</name>
<accession>A0A2N7IE74</accession>
<gene>
    <name evidence="1" type="ORF">BCT74_08180</name>
</gene>
<proteinExistence type="predicted"/>
<evidence type="ECO:0000313" key="2">
    <source>
        <dbReference type="Proteomes" id="UP000235746"/>
    </source>
</evidence>
<evidence type="ECO:0000313" key="1">
    <source>
        <dbReference type="EMBL" id="PML55296.1"/>
    </source>
</evidence>
<dbReference type="AlphaFoldDB" id="A0A2N7IE74"/>
<organism evidence="1 2">
    <name type="scientific">Vibrio lentus</name>
    <dbReference type="NCBI Taxonomy" id="136468"/>
    <lineage>
        <taxon>Bacteria</taxon>
        <taxon>Pseudomonadati</taxon>
        <taxon>Pseudomonadota</taxon>
        <taxon>Gammaproteobacteria</taxon>
        <taxon>Vibrionales</taxon>
        <taxon>Vibrionaceae</taxon>
        <taxon>Vibrio</taxon>
    </lineage>
</organism>
<dbReference type="EMBL" id="MCYL01000024">
    <property type="protein sequence ID" value="PML55296.1"/>
    <property type="molecule type" value="Genomic_DNA"/>
</dbReference>